<dbReference type="InterPro" id="IPR036514">
    <property type="entry name" value="SGNH_hydro_sf"/>
</dbReference>
<dbReference type="Gene3D" id="3.40.50.1110">
    <property type="entry name" value="SGNH hydrolase"/>
    <property type="match status" value="1"/>
</dbReference>
<dbReference type="Proteomes" id="UP001054252">
    <property type="component" value="Unassembled WGS sequence"/>
</dbReference>
<organism evidence="4 5">
    <name type="scientific">Rubroshorea leprosula</name>
    <dbReference type="NCBI Taxonomy" id="152421"/>
    <lineage>
        <taxon>Eukaryota</taxon>
        <taxon>Viridiplantae</taxon>
        <taxon>Streptophyta</taxon>
        <taxon>Embryophyta</taxon>
        <taxon>Tracheophyta</taxon>
        <taxon>Spermatophyta</taxon>
        <taxon>Magnoliopsida</taxon>
        <taxon>eudicotyledons</taxon>
        <taxon>Gunneridae</taxon>
        <taxon>Pentapetalae</taxon>
        <taxon>rosids</taxon>
        <taxon>malvids</taxon>
        <taxon>Malvales</taxon>
        <taxon>Dipterocarpaceae</taxon>
        <taxon>Rubroshorea</taxon>
    </lineage>
</organism>
<name>A0AAV5LBM9_9ROSI</name>
<comment type="caution">
    <text evidence="4">The sequence shown here is derived from an EMBL/GenBank/DDBJ whole genome shotgun (WGS) entry which is preliminary data.</text>
</comment>
<dbReference type="GO" id="GO:0016042">
    <property type="term" value="P:lipid catabolic process"/>
    <property type="evidence" value="ECO:0007669"/>
    <property type="project" value="UniProtKB-KW"/>
</dbReference>
<gene>
    <name evidence="4" type="ORF">SLEP1_g42691</name>
</gene>
<evidence type="ECO:0008006" key="6">
    <source>
        <dbReference type="Google" id="ProtNLM"/>
    </source>
</evidence>
<dbReference type="AlphaFoldDB" id="A0AAV5LBM9"/>
<accession>A0AAV5LBM9</accession>
<protein>
    <recommendedName>
        <fullName evidence="6">GDSL esterase/lipase</fullName>
    </recommendedName>
</protein>
<evidence type="ECO:0000256" key="3">
    <source>
        <dbReference type="ARBA" id="ARBA00023098"/>
    </source>
</evidence>
<evidence type="ECO:0000313" key="5">
    <source>
        <dbReference type="Proteomes" id="UP001054252"/>
    </source>
</evidence>
<keyword evidence="2" id="KW-0442">Lipid degradation</keyword>
<sequence>MGCLPVATASSSYKNCSKAGNLTSKFHNEILAKTVQKLNEQRKRTNKSAFVMLNLYDAFLSAMKKHRKHTGSLKVKMNPLEPCCVGSCGSVDKSGVKLYNVCKKPEASFFWDSVHLSQNGWQTVYLALRSSLRKLIRI</sequence>
<keyword evidence="1" id="KW-0378">Hydrolase</keyword>
<dbReference type="GO" id="GO:0016787">
    <property type="term" value="F:hydrolase activity"/>
    <property type="evidence" value="ECO:0007669"/>
    <property type="project" value="UniProtKB-KW"/>
</dbReference>
<keyword evidence="5" id="KW-1185">Reference proteome</keyword>
<evidence type="ECO:0000313" key="4">
    <source>
        <dbReference type="EMBL" id="GKV34314.1"/>
    </source>
</evidence>
<keyword evidence="3" id="KW-0443">Lipid metabolism</keyword>
<dbReference type="PANTHER" id="PTHR46020">
    <property type="entry name" value="OSJNBB0059K02.9 PROTEIN"/>
    <property type="match status" value="1"/>
</dbReference>
<reference evidence="4 5" key="1">
    <citation type="journal article" date="2021" name="Commun. Biol.">
        <title>The genome of Shorea leprosula (Dipterocarpaceae) highlights the ecological relevance of drought in aseasonal tropical rainforests.</title>
        <authorList>
            <person name="Ng K.K.S."/>
            <person name="Kobayashi M.J."/>
            <person name="Fawcett J.A."/>
            <person name="Hatakeyama M."/>
            <person name="Paape T."/>
            <person name="Ng C.H."/>
            <person name="Ang C.C."/>
            <person name="Tnah L.H."/>
            <person name="Lee C.T."/>
            <person name="Nishiyama T."/>
            <person name="Sese J."/>
            <person name="O'Brien M.J."/>
            <person name="Copetti D."/>
            <person name="Mohd Noor M.I."/>
            <person name="Ong R.C."/>
            <person name="Putra M."/>
            <person name="Sireger I.Z."/>
            <person name="Indrioko S."/>
            <person name="Kosugi Y."/>
            <person name="Izuno A."/>
            <person name="Isagi Y."/>
            <person name="Lee S.L."/>
            <person name="Shimizu K.K."/>
        </authorList>
    </citation>
    <scope>NUCLEOTIDE SEQUENCE [LARGE SCALE GENOMIC DNA]</scope>
    <source>
        <strain evidence="4">214</strain>
    </source>
</reference>
<evidence type="ECO:0000256" key="1">
    <source>
        <dbReference type="ARBA" id="ARBA00022801"/>
    </source>
</evidence>
<dbReference type="PANTHER" id="PTHR46020:SF4">
    <property type="entry name" value="OS04G0650200 PROTEIN"/>
    <property type="match status" value="1"/>
</dbReference>
<dbReference type="EMBL" id="BPVZ01000104">
    <property type="protein sequence ID" value="GKV34314.1"/>
    <property type="molecule type" value="Genomic_DNA"/>
</dbReference>
<evidence type="ECO:0000256" key="2">
    <source>
        <dbReference type="ARBA" id="ARBA00022963"/>
    </source>
</evidence>
<proteinExistence type="predicted"/>